<dbReference type="Proteomes" id="UP001372338">
    <property type="component" value="Unassembled WGS sequence"/>
</dbReference>
<organism evidence="1 2">
    <name type="scientific">Crotalaria pallida</name>
    <name type="common">Smooth rattlebox</name>
    <name type="synonym">Crotalaria striata</name>
    <dbReference type="NCBI Taxonomy" id="3830"/>
    <lineage>
        <taxon>Eukaryota</taxon>
        <taxon>Viridiplantae</taxon>
        <taxon>Streptophyta</taxon>
        <taxon>Embryophyta</taxon>
        <taxon>Tracheophyta</taxon>
        <taxon>Spermatophyta</taxon>
        <taxon>Magnoliopsida</taxon>
        <taxon>eudicotyledons</taxon>
        <taxon>Gunneridae</taxon>
        <taxon>Pentapetalae</taxon>
        <taxon>rosids</taxon>
        <taxon>fabids</taxon>
        <taxon>Fabales</taxon>
        <taxon>Fabaceae</taxon>
        <taxon>Papilionoideae</taxon>
        <taxon>50 kb inversion clade</taxon>
        <taxon>genistoids sensu lato</taxon>
        <taxon>core genistoids</taxon>
        <taxon>Crotalarieae</taxon>
        <taxon>Crotalaria</taxon>
    </lineage>
</organism>
<dbReference type="EMBL" id="JAYWIO010000005">
    <property type="protein sequence ID" value="KAK7258569.1"/>
    <property type="molecule type" value="Genomic_DNA"/>
</dbReference>
<sequence length="82" mass="8593">MSFPIMAALDVTLDVAALDVAALDVVVEELVIPHLGAMEIAEALLGALVEEAVNAFMEGLAIEIAEVVLGALLEEAMIDIYL</sequence>
<name>A0AAN9EJ93_CROPI</name>
<keyword evidence="2" id="KW-1185">Reference proteome</keyword>
<evidence type="ECO:0000313" key="1">
    <source>
        <dbReference type="EMBL" id="KAK7258569.1"/>
    </source>
</evidence>
<comment type="caution">
    <text evidence="1">The sequence shown here is derived from an EMBL/GenBank/DDBJ whole genome shotgun (WGS) entry which is preliminary data.</text>
</comment>
<reference evidence="1 2" key="1">
    <citation type="submission" date="2024-01" db="EMBL/GenBank/DDBJ databases">
        <title>The genomes of 5 underutilized Papilionoideae crops provide insights into root nodulation and disease resistanc.</title>
        <authorList>
            <person name="Yuan L."/>
        </authorList>
    </citation>
    <scope>NUCLEOTIDE SEQUENCE [LARGE SCALE GENOMIC DNA]</scope>
    <source>
        <strain evidence="1">ZHUSHIDOU_FW_LH</strain>
        <tissue evidence="1">Leaf</tissue>
    </source>
</reference>
<proteinExistence type="predicted"/>
<gene>
    <name evidence="1" type="ORF">RIF29_24149</name>
</gene>
<protein>
    <submittedName>
        <fullName evidence="1">Uncharacterized protein</fullName>
    </submittedName>
</protein>
<dbReference type="AlphaFoldDB" id="A0AAN9EJ93"/>
<accession>A0AAN9EJ93</accession>
<evidence type="ECO:0000313" key="2">
    <source>
        <dbReference type="Proteomes" id="UP001372338"/>
    </source>
</evidence>